<reference evidence="2 3" key="1">
    <citation type="journal article" date="2021" name="BMC Biol.">
        <title>Horizontally acquired antibacterial genes associated with adaptive radiation of ladybird beetles.</title>
        <authorList>
            <person name="Li H.S."/>
            <person name="Tang X.F."/>
            <person name="Huang Y.H."/>
            <person name="Xu Z.Y."/>
            <person name="Chen M.L."/>
            <person name="Du X.Y."/>
            <person name="Qiu B.Y."/>
            <person name="Chen P.T."/>
            <person name="Zhang W."/>
            <person name="Slipinski A."/>
            <person name="Escalona H.E."/>
            <person name="Waterhouse R.M."/>
            <person name="Zwick A."/>
            <person name="Pang H."/>
        </authorList>
    </citation>
    <scope>NUCLEOTIDE SEQUENCE [LARGE SCALE GENOMIC DNA]</scope>
    <source>
        <strain evidence="2">SYSU2018</strain>
    </source>
</reference>
<evidence type="ECO:0000313" key="3">
    <source>
        <dbReference type="Proteomes" id="UP001516400"/>
    </source>
</evidence>
<comment type="caution">
    <text evidence="2">The sequence shown here is derived from an EMBL/GenBank/DDBJ whole genome shotgun (WGS) entry which is preliminary data.</text>
</comment>
<dbReference type="EMBL" id="JABFTP020000185">
    <property type="protein sequence ID" value="KAL3288341.1"/>
    <property type="molecule type" value="Genomic_DNA"/>
</dbReference>
<gene>
    <name evidence="2" type="ORF">HHI36_002789</name>
</gene>
<proteinExistence type="predicted"/>
<dbReference type="AlphaFoldDB" id="A0ABD2PC21"/>
<dbReference type="Proteomes" id="UP001516400">
    <property type="component" value="Unassembled WGS sequence"/>
</dbReference>
<feature type="region of interest" description="Disordered" evidence="1">
    <location>
        <begin position="65"/>
        <end position="86"/>
    </location>
</feature>
<organism evidence="2 3">
    <name type="scientific">Cryptolaemus montrouzieri</name>
    <dbReference type="NCBI Taxonomy" id="559131"/>
    <lineage>
        <taxon>Eukaryota</taxon>
        <taxon>Metazoa</taxon>
        <taxon>Ecdysozoa</taxon>
        <taxon>Arthropoda</taxon>
        <taxon>Hexapoda</taxon>
        <taxon>Insecta</taxon>
        <taxon>Pterygota</taxon>
        <taxon>Neoptera</taxon>
        <taxon>Endopterygota</taxon>
        <taxon>Coleoptera</taxon>
        <taxon>Polyphaga</taxon>
        <taxon>Cucujiformia</taxon>
        <taxon>Coccinelloidea</taxon>
        <taxon>Coccinellidae</taxon>
        <taxon>Scymninae</taxon>
        <taxon>Scymnini</taxon>
        <taxon>Cryptolaemus</taxon>
    </lineage>
</organism>
<protein>
    <submittedName>
        <fullName evidence="2">Uncharacterized protein</fullName>
    </submittedName>
</protein>
<evidence type="ECO:0000313" key="2">
    <source>
        <dbReference type="EMBL" id="KAL3288341.1"/>
    </source>
</evidence>
<accession>A0ABD2PC21</accession>
<name>A0ABD2PC21_9CUCU</name>
<keyword evidence="3" id="KW-1185">Reference proteome</keyword>
<sequence>MEVDNISDIYNQQEKVQNSKRKLELKVVSKDCSNTNNIELRTEEPQSTDISTSQKKLEVVAKKISSDCSSSDDSDSKECRQGKTSHMNKKKKFVSWSTSPLLKTTNHVEIKKIPIEALNVDFSKFVFSPYDAGIIPIPEVKEIGELDEISTKNILTCIAGKNDTKQSSIQETILSNETNNQIRDIPVSNQIVMK</sequence>
<evidence type="ECO:0000256" key="1">
    <source>
        <dbReference type="SAM" id="MobiDB-lite"/>
    </source>
</evidence>